<proteinExistence type="predicted"/>
<dbReference type="Proteomes" id="UP001497382">
    <property type="component" value="Unassembled WGS sequence"/>
</dbReference>
<reference evidence="1 2" key="1">
    <citation type="submission" date="2024-04" db="EMBL/GenBank/DDBJ databases">
        <authorList>
            <person name="Rising A."/>
            <person name="Reimegard J."/>
            <person name="Sonavane S."/>
            <person name="Akerstrom W."/>
            <person name="Nylinder S."/>
            <person name="Hedman E."/>
            <person name="Kallberg Y."/>
        </authorList>
    </citation>
    <scope>NUCLEOTIDE SEQUENCE [LARGE SCALE GENOMIC DNA]</scope>
</reference>
<evidence type="ECO:0000313" key="1">
    <source>
        <dbReference type="EMBL" id="CAL1266178.1"/>
    </source>
</evidence>
<keyword evidence="2" id="KW-1185">Reference proteome</keyword>
<comment type="caution">
    <text evidence="1">The sequence shown here is derived from an EMBL/GenBank/DDBJ whole genome shotgun (WGS) entry which is preliminary data.</text>
</comment>
<protein>
    <submittedName>
        <fullName evidence="1">Uncharacterized protein</fullName>
    </submittedName>
</protein>
<dbReference type="AlphaFoldDB" id="A0AAV1Z3Q9"/>
<dbReference type="EMBL" id="CAXIEN010000022">
    <property type="protein sequence ID" value="CAL1266178.1"/>
    <property type="molecule type" value="Genomic_DNA"/>
</dbReference>
<name>A0AAV1Z3Q9_9ARAC</name>
<sequence length="64" mass="7714">MLLSKTRVSRYRSCTVYNKKGEDNIPAGFFYDLSQRSWKQKSSQLQFRVCHLLLYMKRQFSQDT</sequence>
<accession>A0AAV1Z3Q9</accession>
<gene>
    <name evidence="1" type="ORF">LARSCL_LOCUS2962</name>
</gene>
<organism evidence="1 2">
    <name type="scientific">Larinioides sclopetarius</name>
    <dbReference type="NCBI Taxonomy" id="280406"/>
    <lineage>
        <taxon>Eukaryota</taxon>
        <taxon>Metazoa</taxon>
        <taxon>Ecdysozoa</taxon>
        <taxon>Arthropoda</taxon>
        <taxon>Chelicerata</taxon>
        <taxon>Arachnida</taxon>
        <taxon>Araneae</taxon>
        <taxon>Araneomorphae</taxon>
        <taxon>Entelegynae</taxon>
        <taxon>Araneoidea</taxon>
        <taxon>Araneidae</taxon>
        <taxon>Larinioides</taxon>
    </lineage>
</organism>
<evidence type="ECO:0000313" key="2">
    <source>
        <dbReference type="Proteomes" id="UP001497382"/>
    </source>
</evidence>